<dbReference type="InterPro" id="IPR029033">
    <property type="entry name" value="His_PPase_superfam"/>
</dbReference>
<dbReference type="PANTHER" id="PTHR48100">
    <property type="entry name" value="BROAD-SPECIFICITY PHOSPHATASE YOR283W-RELATED"/>
    <property type="match status" value="1"/>
</dbReference>
<name>A0ABT2S625_9FIRM</name>
<dbReference type="SMART" id="SM00855">
    <property type="entry name" value="PGAM"/>
    <property type="match status" value="1"/>
</dbReference>
<accession>A0ABT2S625</accession>
<comment type="caution">
    <text evidence="1">The sequence shown here is derived from an EMBL/GenBank/DDBJ whole genome shotgun (WGS) entry which is preliminary data.</text>
</comment>
<dbReference type="PANTHER" id="PTHR48100:SF1">
    <property type="entry name" value="HISTIDINE PHOSPHATASE FAMILY PROTEIN-RELATED"/>
    <property type="match status" value="1"/>
</dbReference>
<organism evidence="1 2">
    <name type="scientific">Dorea ammoniilytica</name>
    <dbReference type="NCBI Taxonomy" id="2981788"/>
    <lineage>
        <taxon>Bacteria</taxon>
        <taxon>Bacillati</taxon>
        <taxon>Bacillota</taxon>
        <taxon>Clostridia</taxon>
        <taxon>Lachnospirales</taxon>
        <taxon>Lachnospiraceae</taxon>
        <taxon>Dorea</taxon>
    </lineage>
</organism>
<protein>
    <submittedName>
        <fullName evidence="1">Phosphoglycerate mutase family protein</fullName>
    </submittedName>
</protein>
<dbReference type="Proteomes" id="UP001207605">
    <property type="component" value="Unassembled WGS sequence"/>
</dbReference>
<dbReference type="InterPro" id="IPR013078">
    <property type="entry name" value="His_Pase_superF_clade-1"/>
</dbReference>
<dbReference type="Pfam" id="PF00300">
    <property type="entry name" value="His_Phos_1"/>
    <property type="match status" value="1"/>
</dbReference>
<dbReference type="SUPFAM" id="SSF53254">
    <property type="entry name" value="Phosphoglycerate mutase-like"/>
    <property type="match status" value="1"/>
</dbReference>
<dbReference type="RefSeq" id="WP_262581422.1">
    <property type="nucleotide sequence ID" value="NZ_JAOQJV010000006.1"/>
</dbReference>
<dbReference type="EMBL" id="JAOQJV010000006">
    <property type="protein sequence ID" value="MCU6699928.1"/>
    <property type="molecule type" value="Genomic_DNA"/>
</dbReference>
<evidence type="ECO:0000313" key="2">
    <source>
        <dbReference type="Proteomes" id="UP001207605"/>
    </source>
</evidence>
<keyword evidence="2" id="KW-1185">Reference proteome</keyword>
<dbReference type="Gene3D" id="3.40.50.1240">
    <property type="entry name" value="Phosphoglycerate mutase-like"/>
    <property type="match status" value="1"/>
</dbReference>
<reference evidence="1 2" key="1">
    <citation type="journal article" date="2021" name="ISME Commun">
        <title>Automated analysis of genomic sequences facilitates high-throughput and comprehensive description of bacteria.</title>
        <authorList>
            <person name="Hitch T.C.A."/>
        </authorList>
    </citation>
    <scope>NUCLEOTIDE SEQUENCE [LARGE SCALE GENOMIC DNA]</scope>
    <source>
        <strain evidence="1 2">Sanger_02</strain>
    </source>
</reference>
<proteinExistence type="predicted"/>
<sequence>MEIIWVRHFMTPGNRKKQYIGSTDEPLDEEMIPQDLKNYPQIDALTVSPMLRCRQTAERIWPSMPFETEPLMRELDFGEYERKTYEELKNEPVYQAWLDSGGAGAFPGGEDREDFQKRCVQGAENMISRLIAEDCKRAGVVVHGGTIMAVLSAFDPEKRPFYHWQVCNGNGYITDIDPEEWKKGVHLFYNVRILHEIDITDGEKLR</sequence>
<gene>
    <name evidence="1" type="ORF">OCV65_06755</name>
</gene>
<evidence type="ECO:0000313" key="1">
    <source>
        <dbReference type="EMBL" id="MCU6699928.1"/>
    </source>
</evidence>
<dbReference type="InterPro" id="IPR050275">
    <property type="entry name" value="PGM_Phosphatase"/>
</dbReference>
<dbReference type="CDD" id="cd07067">
    <property type="entry name" value="HP_PGM_like"/>
    <property type="match status" value="1"/>
</dbReference>